<evidence type="ECO:0000313" key="9">
    <source>
        <dbReference type="EMBL" id="MBB4909669.1"/>
    </source>
</evidence>
<keyword evidence="4 6" id="KW-0238">DNA-binding</keyword>
<comment type="caution">
    <text evidence="9">The sequence shown here is derived from an EMBL/GenBank/DDBJ whole genome shotgun (WGS) entry which is preliminary data.</text>
</comment>
<feature type="domain" description="RNA polymerase sigma-70 region 2" evidence="7">
    <location>
        <begin position="29"/>
        <end position="96"/>
    </location>
</feature>
<keyword evidence="2 6" id="KW-0805">Transcription regulation</keyword>
<evidence type="ECO:0000256" key="1">
    <source>
        <dbReference type="ARBA" id="ARBA00010641"/>
    </source>
</evidence>
<gene>
    <name evidence="9" type="ORF">FHR82_005927</name>
</gene>
<dbReference type="GO" id="GO:0003677">
    <property type="term" value="F:DNA binding"/>
    <property type="evidence" value="ECO:0007669"/>
    <property type="project" value="UniProtKB-KW"/>
</dbReference>
<dbReference type="Pfam" id="PF04545">
    <property type="entry name" value="Sigma70_r4"/>
    <property type="match status" value="1"/>
</dbReference>
<dbReference type="PROSITE" id="PS01063">
    <property type="entry name" value="SIGMA70_ECF"/>
    <property type="match status" value="1"/>
</dbReference>
<dbReference type="Gene3D" id="1.10.1740.10">
    <property type="match status" value="1"/>
</dbReference>
<dbReference type="InterPro" id="IPR036388">
    <property type="entry name" value="WH-like_DNA-bd_sf"/>
</dbReference>
<feature type="domain" description="RNA polymerase sigma-70 region 4" evidence="8">
    <location>
        <begin position="129"/>
        <end position="178"/>
    </location>
</feature>
<evidence type="ECO:0000256" key="3">
    <source>
        <dbReference type="ARBA" id="ARBA00023082"/>
    </source>
</evidence>
<evidence type="ECO:0000256" key="6">
    <source>
        <dbReference type="RuleBase" id="RU000716"/>
    </source>
</evidence>
<reference evidence="9 10" key="1">
    <citation type="submission" date="2020-08" db="EMBL/GenBank/DDBJ databases">
        <title>Genomic Encyclopedia of Type Strains, Phase III (KMG-III): the genomes of soil and plant-associated and newly described type strains.</title>
        <authorList>
            <person name="Whitman W."/>
        </authorList>
    </citation>
    <scope>NUCLEOTIDE SEQUENCE [LARGE SCALE GENOMIC DNA]</scope>
    <source>
        <strain evidence="9 10">CECT 8960</strain>
    </source>
</reference>
<dbReference type="Gene3D" id="1.10.10.10">
    <property type="entry name" value="Winged helix-like DNA-binding domain superfamily/Winged helix DNA-binding domain"/>
    <property type="match status" value="1"/>
</dbReference>
<dbReference type="GO" id="GO:0006352">
    <property type="term" value="P:DNA-templated transcription initiation"/>
    <property type="evidence" value="ECO:0007669"/>
    <property type="project" value="InterPro"/>
</dbReference>
<dbReference type="CDD" id="cd06171">
    <property type="entry name" value="Sigma70_r4"/>
    <property type="match status" value="1"/>
</dbReference>
<dbReference type="InterPro" id="IPR014284">
    <property type="entry name" value="RNA_pol_sigma-70_dom"/>
</dbReference>
<evidence type="ECO:0000256" key="2">
    <source>
        <dbReference type="ARBA" id="ARBA00023015"/>
    </source>
</evidence>
<evidence type="ECO:0000256" key="5">
    <source>
        <dbReference type="ARBA" id="ARBA00023163"/>
    </source>
</evidence>
<dbReference type="GO" id="GO:0016987">
    <property type="term" value="F:sigma factor activity"/>
    <property type="evidence" value="ECO:0007669"/>
    <property type="project" value="UniProtKB-KW"/>
</dbReference>
<name>A0A7W7Q9W2_9PSEU</name>
<evidence type="ECO:0000259" key="8">
    <source>
        <dbReference type="Pfam" id="PF04545"/>
    </source>
</evidence>
<sequence>MSAVSRRPRLEVAGADDASDRHEALVRMLYREFGGALFGHVLYLTGNDRQWAEDVVQETLVRAWRNADRLDRESIGVRAWLYTVARNLVIDGRRSSSVRPHEVDPTPLETMTIPDDSENSLSAMVIADALQALSPKHREALAETYLRDRTIEEAAAVLGVPQGTVKSRVYYALRALRNALEKE</sequence>
<dbReference type="AlphaFoldDB" id="A0A7W7Q9W2"/>
<dbReference type="InterPro" id="IPR007627">
    <property type="entry name" value="RNA_pol_sigma70_r2"/>
</dbReference>
<dbReference type="Pfam" id="PF04542">
    <property type="entry name" value="Sigma70_r2"/>
    <property type="match status" value="1"/>
</dbReference>
<comment type="similarity">
    <text evidence="1 6">Belongs to the sigma-70 factor family. ECF subfamily.</text>
</comment>
<keyword evidence="5 6" id="KW-0804">Transcription</keyword>
<keyword evidence="10" id="KW-1185">Reference proteome</keyword>
<dbReference type="SUPFAM" id="SSF88946">
    <property type="entry name" value="Sigma2 domain of RNA polymerase sigma factors"/>
    <property type="match status" value="1"/>
</dbReference>
<dbReference type="SUPFAM" id="SSF88659">
    <property type="entry name" value="Sigma3 and sigma4 domains of RNA polymerase sigma factors"/>
    <property type="match status" value="1"/>
</dbReference>
<dbReference type="EMBL" id="JACHJQ010000006">
    <property type="protein sequence ID" value="MBB4909669.1"/>
    <property type="molecule type" value="Genomic_DNA"/>
</dbReference>
<dbReference type="InterPro" id="IPR000838">
    <property type="entry name" value="RNA_pol_sigma70_ECF_CS"/>
</dbReference>
<dbReference type="RefSeq" id="WP_184813741.1">
    <property type="nucleotide sequence ID" value="NZ_JACHJQ010000006.1"/>
</dbReference>
<organism evidence="9 10">
    <name type="scientific">Actinophytocola algeriensis</name>
    <dbReference type="NCBI Taxonomy" id="1768010"/>
    <lineage>
        <taxon>Bacteria</taxon>
        <taxon>Bacillati</taxon>
        <taxon>Actinomycetota</taxon>
        <taxon>Actinomycetes</taxon>
        <taxon>Pseudonocardiales</taxon>
        <taxon>Pseudonocardiaceae</taxon>
    </lineage>
</organism>
<dbReference type="PANTHER" id="PTHR43133:SF52">
    <property type="entry name" value="ECF RNA POLYMERASE SIGMA FACTOR SIGL"/>
    <property type="match status" value="1"/>
</dbReference>
<evidence type="ECO:0000256" key="4">
    <source>
        <dbReference type="ARBA" id="ARBA00023125"/>
    </source>
</evidence>
<protein>
    <recommendedName>
        <fullName evidence="6">RNA polymerase sigma factor</fullName>
    </recommendedName>
</protein>
<dbReference type="NCBIfam" id="TIGR02937">
    <property type="entry name" value="sigma70-ECF"/>
    <property type="match status" value="1"/>
</dbReference>
<proteinExistence type="inferred from homology"/>
<dbReference type="PANTHER" id="PTHR43133">
    <property type="entry name" value="RNA POLYMERASE ECF-TYPE SIGMA FACTO"/>
    <property type="match status" value="1"/>
</dbReference>
<dbReference type="InterPro" id="IPR007630">
    <property type="entry name" value="RNA_pol_sigma70_r4"/>
</dbReference>
<evidence type="ECO:0000259" key="7">
    <source>
        <dbReference type="Pfam" id="PF04542"/>
    </source>
</evidence>
<accession>A0A7W7Q9W2</accession>
<dbReference type="InterPro" id="IPR013325">
    <property type="entry name" value="RNA_pol_sigma_r2"/>
</dbReference>
<evidence type="ECO:0000313" key="10">
    <source>
        <dbReference type="Proteomes" id="UP000520767"/>
    </source>
</evidence>
<dbReference type="Proteomes" id="UP000520767">
    <property type="component" value="Unassembled WGS sequence"/>
</dbReference>
<dbReference type="NCBIfam" id="NF007227">
    <property type="entry name" value="PRK09645.1"/>
    <property type="match status" value="1"/>
</dbReference>
<dbReference type="InterPro" id="IPR013324">
    <property type="entry name" value="RNA_pol_sigma_r3/r4-like"/>
</dbReference>
<keyword evidence="3 6" id="KW-0731">Sigma factor</keyword>
<dbReference type="InterPro" id="IPR039425">
    <property type="entry name" value="RNA_pol_sigma-70-like"/>
</dbReference>